<feature type="domain" description="DUF4767" evidence="1">
    <location>
        <begin position="76"/>
        <end position="208"/>
    </location>
</feature>
<reference evidence="2 3" key="1">
    <citation type="submission" date="2023-07" db="EMBL/GenBank/DDBJ databases">
        <title>Genomic Encyclopedia of Type Strains, Phase IV (KMG-IV): sequencing the most valuable type-strain genomes for metagenomic binning, comparative biology and taxonomic classification.</title>
        <authorList>
            <person name="Goeker M."/>
        </authorList>
    </citation>
    <scope>NUCLEOTIDE SEQUENCE [LARGE SCALE GENOMIC DNA]</scope>
    <source>
        <strain evidence="2 3">DSM 105143</strain>
    </source>
</reference>
<sequence>MARKQRLMLIVKGFFLLFPAALALLIIGPSLGNQSGGQTLSHQGHTHFPLASKLATNKSLIVGHVHQTAQTTLDTPWNLSKAENLRQKLMTYRPVGQGNYKEYFMGNGIDWQGTELPKGLVQEKGQALVDGKAQDFRYSQTAEQPGWHIVAVFSNQEDPSAELKHTYLFVIANGQGPIVLEPQRRDGNQLHLTSQVDQEVQALFKSVVDGER</sequence>
<comment type="caution">
    <text evidence="2">The sequence shown here is derived from an EMBL/GenBank/DDBJ whole genome shotgun (WGS) entry which is preliminary data.</text>
</comment>
<dbReference type="Pfam" id="PF15983">
    <property type="entry name" value="DUF4767"/>
    <property type="match status" value="1"/>
</dbReference>
<evidence type="ECO:0000259" key="1">
    <source>
        <dbReference type="Pfam" id="PF15983"/>
    </source>
</evidence>
<protein>
    <recommendedName>
        <fullName evidence="1">DUF4767 domain-containing protein</fullName>
    </recommendedName>
</protein>
<evidence type="ECO:0000313" key="3">
    <source>
        <dbReference type="Proteomes" id="UP001223079"/>
    </source>
</evidence>
<dbReference type="EMBL" id="JAUSTM010000014">
    <property type="protein sequence ID" value="MDQ0222926.1"/>
    <property type="molecule type" value="Genomic_DNA"/>
</dbReference>
<name>A0ABT9YSF9_9STRE</name>
<accession>A0ABT9YSF9</accession>
<dbReference type="Proteomes" id="UP001223079">
    <property type="component" value="Unassembled WGS sequence"/>
</dbReference>
<evidence type="ECO:0000313" key="2">
    <source>
        <dbReference type="EMBL" id="MDQ0222926.1"/>
    </source>
</evidence>
<dbReference type="InterPro" id="IPR031927">
    <property type="entry name" value="DUF4767"/>
</dbReference>
<organism evidence="2 3">
    <name type="scientific">Streptococcus moroccensis</name>
    <dbReference type="NCBI Taxonomy" id="1451356"/>
    <lineage>
        <taxon>Bacteria</taxon>
        <taxon>Bacillati</taxon>
        <taxon>Bacillota</taxon>
        <taxon>Bacilli</taxon>
        <taxon>Lactobacillales</taxon>
        <taxon>Streptococcaceae</taxon>
        <taxon>Streptococcus</taxon>
    </lineage>
</organism>
<keyword evidence="3" id="KW-1185">Reference proteome</keyword>
<proteinExistence type="predicted"/>
<dbReference type="RefSeq" id="WP_307122104.1">
    <property type="nucleotide sequence ID" value="NZ_JAUSTM010000014.1"/>
</dbReference>
<gene>
    <name evidence="2" type="ORF">J2S23_001501</name>
</gene>